<name>A0AAN5D3I2_9BILA</name>
<feature type="region of interest" description="Disordered" evidence="1">
    <location>
        <begin position="1"/>
        <end position="53"/>
    </location>
</feature>
<protein>
    <submittedName>
        <fullName evidence="2">Uncharacterized protein</fullName>
    </submittedName>
</protein>
<evidence type="ECO:0000256" key="1">
    <source>
        <dbReference type="SAM" id="MobiDB-lite"/>
    </source>
</evidence>
<feature type="non-terminal residue" evidence="2">
    <location>
        <position position="79"/>
    </location>
</feature>
<proteinExistence type="predicted"/>
<evidence type="ECO:0000313" key="2">
    <source>
        <dbReference type="EMBL" id="GMR55400.1"/>
    </source>
</evidence>
<sequence length="79" mass="8403">GVSLPSRRSESSIDAIDESTTADPMKSDEDRSSGEMAPPSLSALTPFDGNETEDLCQTTGLLSIVDIRKTEKSLENGSK</sequence>
<gene>
    <name evidence="2" type="ORF">PMAYCL1PPCAC_25595</name>
</gene>
<comment type="caution">
    <text evidence="2">The sequence shown here is derived from an EMBL/GenBank/DDBJ whole genome shotgun (WGS) entry which is preliminary data.</text>
</comment>
<dbReference type="EMBL" id="BTRK01000005">
    <property type="protein sequence ID" value="GMR55400.1"/>
    <property type="molecule type" value="Genomic_DNA"/>
</dbReference>
<evidence type="ECO:0000313" key="3">
    <source>
        <dbReference type="Proteomes" id="UP001328107"/>
    </source>
</evidence>
<keyword evidence="3" id="KW-1185">Reference proteome</keyword>
<organism evidence="2 3">
    <name type="scientific">Pristionchus mayeri</name>
    <dbReference type="NCBI Taxonomy" id="1317129"/>
    <lineage>
        <taxon>Eukaryota</taxon>
        <taxon>Metazoa</taxon>
        <taxon>Ecdysozoa</taxon>
        <taxon>Nematoda</taxon>
        <taxon>Chromadorea</taxon>
        <taxon>Rhabditida</taxon>
        <taxon>Rhabditina</taxon>
        <taxon>Diplogasteromorpha</taxon>
        <taxon>Diplogasteroidea</taxon>
        <taxon>Neodiplogasteridae</taxon>
        <taxon>Pristionchus</taxon>
    </lineage>
</organism>
<dbReference type="AlphaFoldDB" id="A0AAN5D3I2"/>
<accession>A0AAN5D3I2</accession>
<reference evidence="3" key="1">
    <citation type="submission" date="2022-10" db="EMBL/GenBank/DDBJ databases">
        <title>Genome assembly of Pristionchus species.</title>
        <authorList>
            <person name="Yoshida K."/>
            <person name="Sommer R.J."/>
        </authorList>
    </citation>
    <scope>NUCLEOTIDE SEQUENCE [LARGE SCALE GENOMIC DNA]</scope>
    <source>
        <strain evidence="3">RS5460</strain>
    </source>
</reference>
<dbReference type="Proteomes" id="UP001328107">
    <property type="component" value="Unassembled WGS sequence"/>
</dbReference>
<feature type="non-terminal residue" evidence="2">
    <location>
        <position position="1"/>
    </location>
</feature>